<dbReference type="EMBL" id="PQVF01000017">
    <property type="protein sequence ID" value="POY34862.1"/>
    <property type="molecule type" value="Genomic_DNA"/>
</dbReference>
<comment type="caution">
    <text evidence="2">The sequence shown here is derived from an EMBL/GenBank/DDBJ whole genome shotgun (WGS) entry which is preliminary data.</text>
</comment>
<reference evidence="2 3" key="1">
    <citation type="submission" date="2018-01" db="EMBL/GenBank/DDBJ databases">
        <authorList>
            <person name="Gaut B.S."/>
            <person name="Morton B.R."/>
            <person name="Clegg M.T."/>
            <person name="Duvall M.R."/>
        </authorList>
    </citation>
    <scope>NUCLEOTIDE SEQUENCE [LARGE SCALE GENOMIC DNA]</scope>
    <source>
        <strain evidence="2 3">HR-AV</strain>
    </source>
</reference>
<evidence type="ECO:0000313" key="3">
    <source>
        <dbReference type="Proteomes" id="UP000236893"/>
    </source>
</evidence>
<dbReference type="Proteomes" id="UP000236893">
    <property type="component" value="Unassembled WGS sequence"/>
</dbReference>
<feature type="transmembrane region" description="Helical" evidence="1">
    <location>
        <begin position="101"/>
        <end position="121"/>
    </location>
</feature>
<evidence type="ECO:0000313" key="2">
    <source>
        <dbReference type="EMBL" id="POY34862.1"/>
    </source>
</evidence>
<keyword evidence="3" id="KW-1185">Reference proteome</keyword>
<feature type="transmembrane region" description="Helical" evidence="1">
    <location>
        <begin position="6"/>
        <end position="26"/>
    </location>
</feature>
<name>A0A2S4ZY50_9SPHI</name>
<organism evidence="2 3">
    <name type="scientific">Solitalea longa</name>
    <dbReference type="NCBI Taxonomy" id="2079460"/>
    <lineage>
        <taxon>Bacteria</taxon>
        <taxon>Pseudomonadati</taxon>
        <taxon>Bacteroidota</taxon>
        <taxon>Sphingobacteriia</taxon>
        <taxon>Sphingobacteriales</taxon>
        <taxon>Sphingobacteriaceae</taxon>
        <taxon>Solitalea</taxon>
    </lineage>
</organism>
<proteinExistence type="predicted"/>
<keyword evidence="1" id="KW-0812">Transmembrane</keyword>
<dbReference type="Pfam" id="PF20221">
    <property type="entry name" value="DUF6580"/>
    <property type="match status" value="1"/>
</dbReference>
<dbReference type="InterPro" id="IPR046487">
    <property type="entry name" value="DUF6580"/>
</dbReference>
<sequence length="173" mass="18959">MENKLINPRFAVITLLIIAAAITRFLPHPPNFTAIGSLALFGGAMYTDKRLAIIVPIAAMFISDLFIPYGFLPSVYFSFAGIVLIGFMLRNKVGFTNVAAATLASAVLFFVVSNFFTWYSGTMYPHNGAGLMACYTAAIPFFWNMLAGTAFFNAVFFGGFYLLEKKFPALAIK</sequence>
<protein>
    <recommendedName>
        <fullName evidence="4">ECF transporter S component</fullName>
    </recommendedName>
</protein>
<evidence type="ECO:0000256" key="1">
    <source>
        <dbReference type="SAM" id="Phobius"/>
    </source>
</evidence>
<accession>A0A2S4ZY50</accession>
<feature type="transmembrane region" description="Helical" evidence="1">
    <location>
        <begin position="141"/>
        <end position="163"/>
    </location>
</feature>
<gene>
    <name evidence="2" type="ORF">C3K47_18080</name>
</gene>
<feature type="transmembrane region" description="Helical" evidence="1">
    <location>
        <begin position="69"/>
        <end position="89"/>
    </location>
</feature>
<dbReference type="RefSeq" id="WP_103790572.1">
    <property type="nucleotide sequence ID" value="NZ_PQVF01000017.1"/>
</dbReference>
<keyword evidence="1" id="KW-1133">Transmembrane helix</keyword>
<keyword evidence="1" id="KW-0472">Membrane</keyword>
<dbReference type="AlphaFoldDB" id="A0A2S4ZY50"/>
<dbReference type="OrthoDB" id="9806699at2"/>
<evidence type="ECO:0008006" key="4">
    <source>
        <dbReference type="Google" id="ProtNLM"/>
    </source>
</evidence>